<organism evidence="2 3">
    <name type="scientific">Stachybotrys chartarum (strain CBS 109288 / IBT 7711)</name>
    <name type="common">Toxic black mold</name>
    <name type="synonym">Stilbospora chartarum</name>
    <dbReference type="NCBI Taxonomy" id="1280523"/>
    <lineage>
        <taxon>Eukaryota</taxon>
        <taxon>Fungi</taxon>
        <taxon>Dikarya</taxon>
        <taxon>Ascomycota</taxon>
        <taxon>Pezizomycotina</taxon>
        <taxon>Sordariomycetes</taxon>
        <taxon>Hypocreomycetidae</taxon>
        <taxon>Hypocreales</taxon>
        <taxon>Stachybotryaceae</taxon>
        <taxon>Stachybotrys</taxon>
    </lineage>
</organism>
<dbReference type="PANTHER" id="PTHR43441">
    <property type="entry name" value="RIBOSOMAL-PROTEIN-SERINE ACETYLTRANSFERASE"/>
    <property type="match status" value="1"/>
</dbReference>
<name>A0A084B2C8_STACB</name>
<dbReference type="InterPro" id="IPR000182">
    <property type="entry name" value="GNAT_dom"/>
</dbReference>
<accession>A0A084B2C8</accession>
<dbReference type="InterPro" id="IPR016181">
    <property type="entry name" value="Acyl_CoA_acyltransferase"/>
</dbReference>
<dbReference type="Gene3D" id="3.40.630.30">
    <property type="match status" value="1"/>
</dbReference>
<evidence type="ECO:0000259" key="1">
    <source>
        <dbReference type="Pfam" id="PF13302"/>
    </source>
</evidence>
<dbReference type="Proteomes" id="UP000028045">
    <property type="component" value="Unassembled WGS sequence"/>
</dbReference>
<dbReference type="Pfam" id="PF13302">
    <property type="entry name" value="Acetyltransf_3"/>
    <property type="match status" value="1"/>
</dbReference>
<dbReference type="PANTHER" id="PTHR43441:SF2">
    <property type="entry name" value="FAMILY ACETYLTRANSFERASE, PUTATIVE (AFU_ORTHOLOGUE AFUA_7G00850)-RELATED"/>
    <property type="match status" value="1"/>
</dbReference>
<dbReference type="OrthoDB" id="41238at2759"/>
<evidence type="ECO:0000313" key="2">
    <source>
        <dbReference type="EMBL" id="KEY71707.1"/>
    </source>
</evidence>
<feature type="domain" description="N-acetyltransferase" evidence="1">
    <location>
        <begin position="29"/>
        <end position="171"/>
    </location>
</feature>
<gene>
    <name evidence="2" type="ORF">S7711_02936</name>
</gene>
<proteinExistence type="predicted"/>
<reference evidence="2 3" key="1">
    <citation type="journal article" date="2014" name="BMC Genomics">
        <title>Comparative genome sequencing reveals chemotype-specific gene clusters in the toxigenic black mold Stachybotrys.</title>
        <authorList>
            <person name="Semeiks J."/>
            <person name="Borek D."/>
            <person name="Otwinowski Z."/>
            <person name="Grishin N.V."/>
        </authorList>
    </citation>
    <scope>NUCLEOTIDE SEQUENCE [LARGE SCALE GENOMIC DNA]</scope>
    <source>
        <strain evidence="3">CBS 109288 / IBT 7711</strain>
    </source>
</reference>
<evidence type="ECO:0000313" key="3">
    <source>
        <dbReference type="Proteomes" id="UP000028045"/>
    </source>
</evidence>
<dbReference type="InterPro" id="IPR051908">
    <property type="entry name" value="Ribosomal_N-acetyltransferase"/>
</dbReference>
<dbReference type="GO" id="GO:1990189">
    <property type="term" value="F:protein N-terminal-serine acetyltransferase activity"/>
    <property type="evidence" value="ECO:0007669"/>
    <property type="project" value="TreeGrafter"/>
</dbReference>
<keyword evidence="3" id="KW-1185">Reference proteome</keyword>
<dbReference type="EMBL" id="KL648207">
    <property type="protein sequence ID" value="KEY71707.1"/>
    <property type="molecule type" value="Genomic_DNA"/>
</dbReference>
<dbReference type="GO" id="GO:0008999">
    <property type="term" value="F:protein-N-terminal-alanine acetyltransferase activity"/>
    <property type="evidence" value="ECO:0007669"/>
    <property type="project" value="TreeGrafter"/>
</dbReference>
<dbReference type="AlphaFoldDB" id="A0A084B2C8"/>
<sequence length="181" mass="20026">MSSNLGPLTPPGNAIYPTRRALHGTYTSLVSLEQSHWEALFEELGGPENASLWNYVPTEGFADKESCQTTIASYIASKDFVFYVVLSGPASDSNSRPLGLIAFLAIVPEQRRIEVGSVIFGSKLKQTRVATEAFHLFIKHAFEDLGYLRVEWKANSLNKPSVSAAERIGFKYEGTFRYVNG</sequence>
<dbReference type="SUPFAM" id="SSF55729">
    <property type="entry name" value="Acyl-CoA N-acyltransferases (Nat)"/>
    <property type="match status" value="1"/>
</dbReference>
<protein>
    <recommendedName>
        <fullName evidence="1">N-acetyltransferase domain-containing protein</fullName>
    </recommendedName>
</protein>
<dbReference type="HOGENOM" id="CLU_013985_1_2_1"/>